<dbReference type="PANTHER" id="PTHR33507">
    <property type="entry name" value="INNER MEMBRANE PROTEIN YBBJ"/>
    <property type="match status" value="1"/>
</dbReference>
<evidence type="ECO:0000256" key="4">
    <source>
        <dbReference type="ARBA" id="ARBA00023136"/>
    </source>
</evidence>
<name>A0A6J4IM74_9SPHI</name>
<reference evidence="7" key="1">
    <citation type="submission" date="2020-02" db="EMBL/GenBank/DDBJ databases">
        <authorList>
            <person name="Meier V. D."/>
        </authorList>
    </citation>
    <scope>NUCLEOTIDE SEQUENCE</scope>
    <source>
        <strain evidence="7">AVDCRST_MAG56</strain>
    </source>
</reference>
<keyword evidence="4 5" id="KW-0472">Membrane</keyword>
<dbReference type="Pfam" id="PF01957">
    <property type="entry name" value="NfeD"/>
    <property type="match status" value="1"/>
</dbReference>
<dbReference type="GO" id="GO:0005886">
    <property type="term" value="C:plasma membrane"/>
    <property type="evidence" value="ECO:0007669"/>
    <property type="project" value="TreeGrafter"/>
</dbReference>
<feature type="transmembrane region" description="Helical" evidence="5">
    <location>
        <begin position="6"/>
        <end position="24"/>
    </location>
</feature>
<protein>
    <recommendedName>
        <fullName evidence="6">NfeD-like C-terminal domain-containing protein</fullName>
    </recommendedName>
</protein>
<evidence type="ECO:0000256" key="3">
    <source>
        <dbReference type="ARBA" id="ARBA00022989"/>
    </source>
</evidence>
<dbReference type="AlphaFoldDB" id="A0A6J4IM74"/>
<organism evidence="7">
    <name type="scientific">uncultured Cytophagales bacterium</name>
    <dbReference type="NCBI Taxonomy" id="158755"/>
    <lineage>
        <taxon>Bacteria</taxon>
        <taxon>Pseudomonadati</taxon>
        <taxon>Bacteroidota</taxon>
        <taxon>Sphingobacteriia</taxon>
        <taxon>Sphingobacteriales</taxon>
        <taxon>environmental samples</taxon>
    </lineage>
</organism>
<dbReference type="Gene3D" id="2.40.50.140">
    <property type="entry name" value="Nucleic acid-binding proteins"/>
    <property type="match status" value="1"/>
</dbReference>
<dbReference type="InterPro" id="IPR002810">
    <property type="entry name" value="NfeD-like_C"/>
</dbReference>
<keyword evidence="2 5" id="KW-0812">Transmembrane</keyword>
<evidence type="ECO:0000256" key="1">
    <source>
        <dbReference type="ARBA" id="ARBA00004141"/>
    </source>
</evidence>
<evidence type="ECO:0000256" key="5">
    <source>
        <dbReference type="SAM" id="Phobius"/>
    </source>
</evidence>
<proteinExistence type="predicted"/>
<evidence type="ECO:0000256" key="2">
    <source>
        <dbReference type="ARBA" id="ARBA00022692"/>
    </source>
</evidence>
<feature type="domain" description="NfeD-like C-terminal" evidence="6">
    <location>
        <begin position="101"/>
        <end position="152"/>
    </location>
</feature>
<evidence type="ECO:0000259" key="6">
    <source>
        <dbReference type="Pfam" id="PF01957"/>
    </source>
</evidence>
<comment type="subcellular location">
    <subcellularLocation>
        <location evidence="1">Membrane</location>
        <topology evidence="1">Multi-pass membrane protein</topology>
    </subcellularLocation>
</comment>
<dbReference type="EMBL" id="CADCTQ010000194">
    <property type="protein sequence ID" value="CAA9254510.1"/>
    <property type="molecule type" value="Genomic_DNA"/>
</dbReference>
<gene>
    <name evidence="7" type="ORF">AVDCRST_MAG56-2148</name>
</gene>
<sequence>MEWLTLVLLLLFALALIVVEIIFIPGTSLFGLAGFILAIIGFWIGFSSLGTVAGFSVVAGFLVVAGVTIYYSLKKRAWERFALNTRITGRVNDERRFPLHVGETGHTLSALRPAGKAEFGNHVVEVHTLGNFVDEGRPVRVIRIDHNKVFVETAGAD</sequence>
<dbReference type="InterPro" id="IPR052165">
    <property type="entry name" value="Membrane_assoc_protease"/>
</dbReference>
<dbReference type="InterPro" id="IPR012340">
    <property type="entry name" value="NA-bd_OB-fold"/>
</dbReference>
<keyword evidence="3 5" id="KW-1133">Transmembrane helix</keyword>
<feature type="transmembrane region" description="Helical" evidence="5">
    <location>
        <begin position="52"/>
        <end position="73"/>
    </location>
</feature>
<feature type="transmembrane region" description="Helical" evidence="5">
    <location>
        <begin position="29"/>
        <end position="46"/>
    </location>
</feature>
<evidence type="ECO:0000313" key="7">
    <source>
        <dbReference type="EMBL" id="CAA9254510.1"/>
    </source>
</evidence>
<accession>A0A6J4IM74</accession>
<dbReference type="PANTHER" id="PTHR33507:SF3">
    <property type="entry name" value="INNER MEMBRANE PROTEIN YBBJ"/>
    <property type="match status" value="1"/>
</dbReference>